<evidence type="ECO:0000256" key="3">
    <source>
        <dbReference type="ARBA" id="ARBA00022692"/>
    </source>
</evidence>
<dbReference type="PANTHER" id="PTHR31113">
    <property type="entry name" value="UPF0496 PROTEIN 3-RELATED"/>
    <property type="match status" value="1"/>
</dbReference>
<evidence type="ECO:0000256" key="2">
    <source>
        <dbReference type="ARBA" id="ARBA00009074"/>
    </source>
</evidence>
<evidence type="ECO:0000313" key="7">
    <source>
        <dbReference type="EMBL" id="KAK6938272.1"/>
    </source>
</evidence>
<dbReference type="PANTHER" id="PTHR31113:SF2">
    <property type="entry name" value="OS04G0423200 PROTEIN"/>
    <property type="match status" value="1"/>
</dbReference>
<sequence length="367" mass="41846">MWTRPRVSRINKDKDLTEARKSLNVNDEYLCALRTKSYADFFIKAQLLASKQMSPSLSCHHTFSERLLEPGQQTISAILESMTVFSTKPDLKSLFLDYFEISAEASKICSYILKSIMQVQLKYRYIQQALDGIQQDYTSEQFGMIFSELNSFVTVTNPFDGPNKLDFKLIHDKYSSVLHQLRSKKKKVARKIKLINFFKKTSGVCVTAACGMVAIAALVLAAHTLTALLLGPAMFCFPLKCLKRKVAGIKCLRSGHLRRVGDQLDVAAKGAYILNRDFDTMSRLVARLHDEIEHNKAMIRFCLERRELDKFSLVQVVKELRKRSEGFKQQVEELEEHVYLCLLTINRARGLVIKQITASCCVEDPVL</sequence>
<reference evidence="7 8" key="1">
    <citation type="submission" date="2023-12" db="EMBL/GenBank/DDBJ databases">
        <title>A high-quality genome assembly for Dillenia turbinata (Dilleniales).</title>
        <authorList>
            <person name="Chanderbali A."/>
        </authorList>
    </citation>
    <scope>NUCLEOTIDE SEQUENCE [LARGE SCALE GENOMIC DNA]</scope>
    <source>
        <strain evidence="7">LSX21</strain>
        <tissue evidence="7">Leaf</tissue>
    </source>
</reference>
<evidence type="ECO:0000313" key="8">
    <source>
        <dbReference type="Proteomes" id="UP001370490"/>
    </source>
</evidence>
<evidence type="ECO:0000256" key="4">
    <source>
        <dbReference type="ARBA" id="ARBA00022989"/>
    </source>
</evidence>
<dbReference type="Pfam" id="PF05055">
    <property type="entry name" value="DUF677"/>
    <property type="match status" value="1"/>
</dbReference>
<dbReference type="Proteomes" id="UP001370490">
    <property type="component" value="Unassembled WGS sequence"/>
</dbReference>
<dbReference type="EMBL" id="JBAMMX010000006">
    <property type="protein sequence ID" value="KAK6938272.1"/>
    <property type="molecule type" value="Genomic_DNA"/>
</dbReference>
<protein>
    <submittedName>
        <fullName evidence="7">Uncharacterized protein</fullName>
    </submittedName>
</protein>
<gene>
    <name evidence="7" type="ORF">RJ641_031780</name>
</gene>
<dbReference type="InterPro" id="IPR007749">
    <property type="entry name" value="DUF677"/>
</dbReference>
<keyword evidence="4 6" id="KW-1133">Transmembrane helix</keyword>
<dbReference type="AlphaFoldDB" id="A0AAN8VYV1"/>
<name>A0AAN8VYV1_9MAGN</name>
<accession>A0AAN8VYV1</accession>
<dbReference type="GO" id="GO:0016020">
    <property type="term" value="C:membrane"/>
    <property type="evidence" value="ECO:0007669"/>
    <property type="project" value="UniProtKB-SubCell"/>
</dbReference>
<feature type="transmembrane region" description="Helical" evidence="6">
    <location>
        <begin position="203"/>
        <end position="235"/>
    </location>
</feature>
<keyword evidence="3 6" id="KW-0812">Transmembrane</keyword>
<evidence type="ECO:0000256" key="1">
    <source>
        <dbReference type="ARBA" id="ARBA00004370"/>
    </source>
</evidence>
<keyword evidence="8" id="KW-1185">Reference proteome</keyword>
<evidence type="ECO:0000256" key="5">
    <source>
        <dbReference type="ARBA" id="ARBA00023136"/>
    </source>
</evidence>
<evidence type="ECO:0000256" key="6">
    <source>
        <dbReference type="SAM" id="Phobius"/>
    </source>
</evidence>
<keyword evidence="5 6" id="KW-0472">Membrane</keyword>
<comment type="subcellular location">
    <subcellularLocation>
        <location evidence="1">Membrane</location>
    </subcellularLocation>
</comment>
<comment type="similarity">
    <text evidence="2">Belongs to the UPF0496 family.</text>
</comment>
<organism evidence="7 8">
    <name type="scientific">Dillenia turbinata</name>
    <dbReference type="NCBI Taxonomy" id="194707"/>
    <lineage>
        <taxon>Eukaryota</taxon>
        <taxon>Viridiplantae</taxon>
        <taxon>Streptophyta</taxon>
        <taxon>Embryophyta</taxon>
        <taxon>Tracheophyta</taxon>
        <taxon>Spermatophyta</taxon>
        <taxon>Magnoliopsida</taxon>
        <taxon>eudicotyledons</taxon>
        <taxon>Gunneridae</taxon>
        <taxon>Pentapetalae</taxon>
        <taxon>Dilleniales</taxon>
        <taxon>Dilleniaceae</taxon>
        <taxon>Dillenia</taxon>
    </lineage>
</organism>
<proteinExistence type="inferred from homology"/>
<comment type="caution">
    <text evidence="7">The sequence shown here is derived from an EMBL/GenBank/DDBJ whole genome shotgun (WGS) entry which is preliminary data.</text>
</comment>